<keyword evidence="2" id="KW-1185">Reference proteome</keyword>
<dbReference type="Proteomes" id="UP001281761">
    <property type="component" value="Unassembled WGS sequence"/>
</dbReference>
<comment type="caution">
    <text evidence="1">The sequence shown here is derived from an EMBL/GenBank/DDBJ whole genome shotgun (WGS) entry which is preliminary data.</text>
</comment>
<name>A0ABQ9WUF7_9EUKA</name>
<evidence type="ECO:0000313" key="1">
    <source>
        <dbReference type="EMBL" id="KAK2942948.1"/>
    </source>
</evidence>
<sequence length="114" mass="13366">MLKRSRFYQKKFISQNVTVSGELANSENKIEKTKSKYNLKYNLLSDTEHPVKVLWGIKLKGTHEEVKTTFWRDLSGVTHVHSIKQPFGSIRLSTDILWKFVKERKERVSKNADD</sequence>
<reference evidence="1 2" key="1">
    <citation type="journal article" date="2022" name="bioRxiv">
        <title>Genomics of Preaxostyla Flagellates Illuminates Evolutionary Transitions and the Path Towards Mitochondrial Loss.</title>
        <authorList>
            <person name="Novak L.V.F."/>
            <person name="Treitli S.C."/>
            <person name="Pyrih J."/>
            <person name="Halakuc P."/>
            <person name="Pipaliya S.V."/>
            <person name="Vacek V."/>
            <person name="Brzon O."/>
            <person name="Soukal P."/>
            <person name="Eme L."/>
            <person name="Dacks J.B."/>
            <person name="Karnkowska A."/>
            <person name="Elias M."/>
            <person name="Hampl V."/>
        </authorList>
    </citation>
    <scope>NUCLEOTIDE SEQUENCE [LARGE SCALE GENOMIC DNA]</scope>
    <source>
        <strain evidence="1">NAU3</strain>
        <tissue evidence="1">Gut</tissue>
    </source>
</reference>
<organism evidence="1 2">
    <name type="scientific">Blattamonas nauphoetae</name>
    <dbReference type="NCBI Taxonomy" id="2049346"/>
    <lineage>
        <taxon>Eukaryota</taxon>
        <taxon>Metamonada</taxon>
        <taxon>Preaxostyla</taxon>
        <taxon>Oxymonadida</taxon>
        <taxon>Blattamonas</taxon>
    </lineage>
</organism>
<evidence type="ECO:0000313" key="2">
    <source>
        <dbReference type="Proteomes" id="UP001281761"/>
    </source>
</evidence>
<protein>
    <submittedName>
        <fullName evidence="1">Uncharacterized protein</fullName>
    </submittedName>
</protein>
<proteinExistence type="predicted"/>
<gene>
    <name evidence="1" type="ORF">BLNAU_22159</name>
</gene>
<accession>A0ABQ9WUF7</accession>
<dbReference type="EMBL" id="JARBJD010000373">
    <property type="protein sequence ID" value="KAK2942948.1"/>
    <property type="molecule type" value="Genomic_DNA"/>
</dbReference>